<dbReference type="GO" id="GO:0071555">
    <property type="term" value="P:cell wall organization"/>
    <property type="evidence" value="ECO:0007669"/>
    <property type="project" value="UniProtKB-KW"/>
</dbReference>
<evidence type="ECO:0000256" key="6">
    <source>
        <dbReference type="ARBA" id="ARBA00022960"/>
    </source>
</evidence>
<dbReference type="InterPro" id="IPR001986">
    <property type="entry name" value="Enolpyruvate_Tfrase_dom"/>
</dbReference>
<comment type="pathway">
    <text evidence="2 12">Cell wall biogenesis; peptidoglycan biosynthesis.</text>
</comment>
<evidence type="ECO:0000256" key="5">
    <source>
        <dbReference type="ARBA" id="ARBA00022679"/>
    </source>
</evidence>
<feature type="modified residue" description="2-(S-cysteinyl)pyruvic acid O-phosphothioketal" evidence="12">
    <location>
        <position position="116"/>
    </location>
</feature>
<dbReference type="NCBIfam" id="NF006873">
    <property type="entry name" value="PRK09369.1"/>
    <property type="match status" value="1"/>
</dbReference>
<comment type="subcellular location">
    <subcellularLocation>
        <location evidence="1 12">Cytoplasm</location>
    </subcellularLocation>
</comment>
<dbReference type="KEGG" id="spoa:EQM13_11045"/>
<dbReference type="OrthoDB" id="9803760at2"/>
<dbReference type="CDD" id="cd01555">
    <property type="entry name" value="UdpNAET"/>
    <property type="match status" value="1"/>
</dbReference>
<keyword evidence="3 12" id="KW-0963">Cytoplasm</keyword>
<dbReference type="InterPro" id="IPR005750">
    <property type="entry name" value="UDP_GlcNAc_COvinyl_MurA"/>
</dbReference>
<proteinExistence type="inferred from homology"/>
<evidence type="ECO:0000259" key="13">
    <source>
        <dbReference type="Pfam" id="PF00275"/>
    </source>
</evidence>
<dbReference type="Pfam" id="PF00275">
    <property type="entry name" value="EPSP_synthase"/>
    <property type="match status" value="1"/>
</dbReference>
<accession>A0A410QDX2</accession>
<dbReference type="PANTHER" id="PTHR43783:SF1">
    <property type="entry name" value="UDP-N-ACETYLGLUCOSAMINE 1-CARBOXYVINYLTRANSFERASE"/>
    <property type="match status" value="1"/>
</dbReference>
<dbReference type="InterPro" id="IPR036968">
    <property type="entry name" value="Enolpyruvate_Tfrase_sf"/>
</dbReference>
<evidence type="ECO:0000256" key="12">
    <source>
        <dbReference type="HAMAP-Rule" id="MF_00111"/>
    </source>
</evidence>
<evidence type="ECO:0000256" key="1">
    <source>
        <dbReference type="ARBA" id="ARBA00004496"/>
    </source>
</evidence>
<evidence type="ECO:0000313" key="15">
    <source>
        <dbReference type="Proteomes" id="UP000287969"/>
    </source>
</evidence>
<evidence type="ECO:0000256" key="7">
    <source>
        <dbReference type="ARBA" id="ARBA00022984"/>
    </source>
</evidence>
<dbReference type="EMBL" id="CP035282">
    <property type="protein sequence ID" value="QAT62084.1"/>
    <property type="molecule type" value="Genomic_DNA"/>
</dbReference>
<feature type="binding site" evidence="12">
    <location>
        <position position="327"/>
    </location>
    <ligand>
        <name>UDP-N-acetyl-alpha-D-glucosamine</name>
        <dbReference type="ChEBI" id="CHEBI:57705"/>
    </ligand>
</feature>
<dbReference type="GO" id="GO:0005737">
    <property type="term" value="C:cytoplasm"/>
    <property type="evidence" value="ECO:0007669"/>
    <property type="project" value="UniProtKB-SubCell"/>
</dbReference>
<comment type="caution">
    <text evidence="12">Lacks conserved residue(s) required for the propagation of feature annotation.</text>
</comment>
<feature type="binding site" evidence="12">
    <location>
        <position position="305"/>
    </location>
    <ligand>
        <name>UDP-N-acetyl-alpha-D-glucosamine</name>
        <dbReference type="ChEBI" id="CHEBI:57705"/>
    </ligand>
</feature>
<keyword evidence="4 12" id="KW-0132">Cell division</keyword>
<evidence type="ECO:0000256" key="9">
    <source>
        <dbReference type="ARBA" id="ARBA00023316"/>
    </source>
</evidence>
<dbReference type="HAMAP" id="MF_00111">
    <property type="entry name" value="MurA"/>
    <property type="match status" value="1"/>
</dbReference>
<feature type="binding site" evidence="12">
    <location>
        <begin position="22"/>
        <end position="23"/>
    </location>
    <ligand>
        <name>phosphoenolpyruvate</name>
        <dbReference type="ChEBI" id="CHEBI:58702"/>
    </ligand>
</feature>
<evidence type="ECO:0000256" key="2">
    <source>
        <dbReference type="ARBA" id="ARBA00004752"/>
    </source>
</evidence>
<keyword evidence="12" id="KW-0670">Pyruvate</keyword>
<evidence type="ECO:0000256" key="4">
    <source>
        <dbReference type="ARBA" id="ARBA00022618"/>
    </source>
</evidence>
<evidence type="ECO:0000256" key="3">
    <source>
        <dbReference type="ARBA" id="ARBA00022490"/>
    </source>
</evidence>
<dbReference type="Proteomes" id="UP000287969">
    <property type="component" value="Chromosome"/>
</dbReference>
<evidence type="ECO:0000256" key="11">
    <source>
        <dbReference type="ARBA" id="ARBA00047527"/>
    </source>
</evidence>
<dbReference type="AlphaFoldDB" id="A0A410QDX2"/>
<organism evidence="14 15">
    <name type="scientific">Acidilutibacter cellobiosedens</name>
    <dbReference type="NCBI Taxonomy" id="2507161"/>
    <lineage>
        <taxon>Bacteria</taxon>
        <taxon>Bacillati</taxon>
        <taxon>Bacillota</taxon>
        <taxon>Tissierellia</taxon>
        <taxon>Tissierellales</taxon>
        <taxon>Acidilutibacteraceae</taxon>
        <taxon>Acidilutibacter</taxon>
    </lineage>
</organism>
<gene>
    <name evidence="12 14" type="primary">murA</name>
    <name evidence="14" type="ORF">EQM13_11045</name>
</gene>
<dbReference type="EC" id="2.5.1.7" evidence="12"/>
<comment type="function">
    <text evidence="12">Cell wall formation. Adds enolpyruvyl to UDP-N-acetylglucosamine.</text>
</comment>
<dbReference type="GO" id="GO:0019277">
    <property type="term" value="P:UDP-N-acetylgalactosamine biosynthetic process"/>
    <property type="evidence" value="ECO:0007669"/>
    <property type="project" value="InterPro"/>
</dbReference>
<dbReference type="GO" id="GO:0051301">
    <property type="term" value="P:cell division"/>
    <property type="evidence" value="ECO:0007669"/>
    <property type="project" value="UniProtKB-KW"/>
</dbReference>
<dbReference type="GO" id="GO:0008360">
    <property type="term" value="P:regulation of cell shape"/>
    <property type="evidence" value="ECO:0007669"/>
    <property type="project" value="UniProtKB-KW"/>
</dbReference>
<evidence type="ECO:0000256" key="10">
    <source>
        <dbReference type="ARBA" id="ARBA00038367"/>
    </source>
</evidence>
<feature type="binding site" evidence="12">
    <location>
        <begin position="121"/>
        <end position="125"/>
    </location>
    <ligand>
        <name>UDP-N-acetyl-alpha-D-glucosamine</name>
        <dbReference type="ChEBI" id="CHEBI:57705"/>
    </ligand>
</feature>
<dbReference type="SUPFAM" id="SSF55205">
    <property type="entry name" value="EPT/RTPC-like"/>
    <property type="match status" value="1"/>
</dbReference>
<protein>
    <recommendedName>
        <fullName evidence="12">UDP-N-acetylglucosamine 1-carboxyvinyltransferase</fullName>
        <ecNumber evidence="12">2.5.1.7</ecNumber>
    </recommendedName>
    <alternativeName>
        <fullName evidence="12">Enoylpyruvate transferase</fullName>
    </alternativeName>
    <alternativeName>
        <fullName evidence="12">UDP-N-acetylglucosamine enolpyruvyl transferase</fullName>
        <shortName evidence="12">EPT</shortName>
    </alternativeName>
</protein>
<sequence length="418" mass="45132">MGKYVINGGSRLRGEVNISGAKNSVLPILAATVIGNNTSTIFNIPDLRDVEIMEKILLYIGCRVERTDNIIYVDSTSLDKIDIPEELVREMRSSIILMGAMLSRCGEVNICYPGGCEIGPRPIDLHLKALRQMGAQIEESHGFLLCRSNGLKGCEIQLDYPSVGATENTILAAVTAEGTTVIRNAAREPEIIDLQNYLNKSGAKIFGAGTSVITIEGVKKFQEVKHTVIPDRIVAGTFMTCAAITQGEVIINNVEIEHIQAIMAKLKEAGCLIYSNCTSLKVIGPNKIEPVEMIQTLPYPGFPTDMQAQMMALLSISGGTSIISETVFENRFKHAEELIRMGANIKIIGKVAVVKGVKELTGANVSAKDLRGGASLVLAGLAAKGTTVIDNIFHMERGYENLDEKLRALGADIIKVSS</sequence>
<keyword evidence="9 12" id="KW-0961">Cell wall biogenesis/degradation</keyword>
<evidence type="ECO:0000256" key="8">
    <source>
        <dbReference type="ARBA" id="ARBA00023306"/>
    </source>
</evidence>
<comment type="similarity">
    <text evidence="10 12">Belongs to the EPSP synthase family. MurA subfamily.</text>
</comment>
<dbReference type="NCBIfam" id="TIGR01072">
    <property type="entry name" value="murA"/>
    <property type="match status" value="1"/>
</dbReference>
<dbReference type="GO" id="GO:0008760">
    <property type="term" value="F:UDP-N-acetylglucosamine 1-carboxyvinyltransferase activity"/>
    <property type="evidence" value="ECO:0007669"/>
    <property type="project" value="UniProtKB-UniRule"/>
</dbReference>
<comment type="catalytic activity">
    <reaction evidence="11 12">
        <text>phosphoenolpyruvate + UDP-N-acetyl-alpha-D-glucosamine = UDP-N-acetyl-3-O-(1-carboxyvinyl)-alpha-D-glucosamine + phosphate</text>
        <dbReference type="Rhea" id="RHEA:18681"/>
        <dbReference type="ChEBI" id="CHEBI:43474"/>
        <dbReference type="ChEBI" id="CHEBI:57705"/>
        <dbReference type="ChEBI" id="CHEBI:58702"/>
        <dbReference type="ChEBI" id="CHEBI:68483"/>
        <dbReference type="EC" id="2.5.1.7"/>
    </reaction>
</comment>
<keyword evidence="7 12" id="KW-0573">Peptidoglycan synthesis</keyword>
<dbReference type="UniPathway" id="UPA00219"/>
<dbReference type="InterPro" id="IPR013792">
    <property type="entry name" value="RNA3'P_cycl/enolpyr_Trfase_a/b"/>
</dbReference>
<feature type="binding site" evidence="12">
    <location>
        <position position="92"/>
    </location>
    <ligand>
        <name>UDP-N-acetyl-alpha-D-glucosamine</name>
        <dbReference type="ChEBI" id="CHEBI:57705"/>
    </ligand>
</feature>
<reference evidence="15" key="1">
    <citation type="submission" date="2019-01" db="EMBL/GenBank/DDBJ databases">
        <title>Draft genomes of a novel of Sporanaerobacter strains.</title>
        <authorList>
            <person name="Ma S."/>
        </authorList>
    </citation>
    <scope>NUCLEOTIDE SEQUENCE [LARGE SCALE GENOMIC DNA]</scope>
    <source>
        <strain evidence="15">NJN-17</strain>
    </source>
</reference>
<dbReference type="InterPro" id="IPR050068">
    <property type="entry name" value="MurA_subfamily"/>
</dbReference>
<keyword evidence="6 12" id="KW-0133">Cell shape</keyword>
<dbReference type="GO" id="GO:0009252">
    <property type="term" value="P:peptidoglycan biosynthetic process"/>
    <property type="evidence" value="ECO:0007669"/>
    <property type="project" value="UniProtKB-UniRule"/>
</dbReference>
<keyword evidence="8 12" id="KW-0131">Cell cycle</keyword>
<keyword evidence="5 12" id="KW-0808">Transferase</keyword>
<feature type="active site" description="Proton donor" evidence="12">
    <location>
        <position position="116"/>
    </location>
</feature>
<dbReference type="Gene3D" id="3.65.10.10">
    <property type="entry name" value="Enolpyruvate transferase domain"/>
    <property type="match status" value="2"/>
</dbReference>
<keyword evidence="15" id="KW-1185">Reference proteome</keyword>
<dbReference type="PANTHER" id="PTHR43783">
    <property type="entry name" value="UDP-N-ACETYLGLUCOSAMINE 1-CARBOXYVINYLTRANSFERASE"/>
    <property type="match status" value="1"/>
</dbReference>
<feature type="domain" description="Enolpyruvate transferase" evidence="13">
    <location>
        <begin position="7"/>
        <end position="406"/>
    </location>
</feature>
<name>A0A410QDX2_9FIRM</name>
<dbReference type="RefSeq" id="WP_071139064.1">
    <property type="nucleotide sequence ID" value="NZ_CP035282.1"/>
</dbReference>
<evidence type="ECO:0000313" key="14">
    <source>
        <dbReference type="EMBL" id="QAT62084.1"/>
    </source>
</evidence>